<proteinExistence type="predicted"/>
<sequence length="126" mass="14156">MQEFIAKGGMIGTTIGPKGTIEVDKDAVNYQKQLQDKKFEQEAMKMWMRMRNEVIGCRVLGFTHNTLHPATNYLQMSPLHLGVATQLIRATHMRRIPRLCVDCHSAHIQANVATKKNKESSGGLHA</sequence>
<protein>
    <submittedName>
        <fullName evidence="1">Uncharacterized protein</fullName>
    </submittedName>
</protein>
<keyword evidence="2" id="KW-1185">Reference proteome</keyword>
<comment type="caution">
    <text evidence="1">The sequence shown here is derived from an EMBL/GenBank/DDBJ whole genome shotgun (WGS) entry which is preliminary data.</text>
</comment>
<dbReference type="EMBL" id="JASCZI010277182">
    <property type="protein sequence ID" value="MED6226967.1"/>
    <property type="molecule type" value="Genomic_DNA"/>
</dbReference>
<dbReference type="PANTHER" id="PTHR36077:SF1">
    <property type="entry name" value="HOMEOBOX PROSPERO PROTEIN"/>
    <property type="match status" value="1"/>
</dbReference>
<gene>
    <name evidence="1" type="ORF">PIB30_108956</name>
</gene>
<dbReference type="PANTHER" id="PTHR36077">
    <property type="entry name" value="BNAA02G07370D PROTEIN"/>
    <property type="match status" value="1"/>
</dbReference>
<evidence type="ECO:0000313" key="1">
    <source>
        <dbReference type="EMBL" id="MED6226967.1"/>
    </source>
</evidence>
<organism evidence="1 2">
    <name type="scientific">Stylosanthes scabra</name>
    <dbReference type="NCBI Taxonomy" id="79078"/>
    <lineage>
        <taxon>Eukaryota</taxon>
        <taxon>Viridiplantae</taxon>
        <taxon>Streptophyta</taxon>
        <taxon>Embryophyta</taxon>
        <taxon>Tracheophyta</taxon>
        <taxon>Spermatophyta</taxon>
        <taxon>Magnoliopsida</taxon>
        <taxon>eudicotyledons</taxon>
        <taxon>Gunneridae</taxon>
        <taxon>Pentapetalae</taxon>
        <taxon>rosids</taxon>
        <taxon>fabids</taxon>
        <taxon>Fabales</taxon>
        <taxon>Fabaceae</taxon>
        <taxon>Papilionoideae</taxon>
        <taxon>50 kb inversion clade</taxon>
        <taxon>dalbergioids sensu lato</taxon>
        <taxon>Dalbergieae</taxon>
        <taxon>Pterocarpus clade</taxon>
        <taxon>Stylosanthes</taxon>
    </lineage>
</organism>
<evidence type="ECO:0000313" key="2">
    <source>
        <dbReference type="Proteomes" id="UP001341840"/>
    </source>
</evidence>
<dbReference type="Proteomes" id="UP001341840">
    <property type="component" value="Unassembled WGS sequence"/>
</dbReference>
<accession>A0ABU6ZYD6</accession>
<reference evidence="1 2" key="1">
    <citation type="journal article" date="2023" name="Plants (Basel)">
        <title>Bridging the Gap: Combining Genomics and Transcriptomics Approaches to Understand Stylosanthes scabra, an Orphan Legume from the Brazilian Caatinga.</title>
        <authorList>
            <person name="Ferreira-Neto J.R.C."/>
            <person name="da Silva M.D."/>
            <person name="Binneck E."/>
            <person name="de Melo N.F."/>
            <person name="da Silva R.H."/>
            <person name="de Melo A.L.T.M."/>
            <person name="Pandolfi V."/>
            <person name="Bustamante F.O."/>
            <person name="Brasileiro-Vidal A.C."/>
            <person name="Benko-Iseppon A.M."/>
        </authorList>
    </citation>
    <scope>NUCLEOTIDE SEQUENCE [LARGE SCALE GENOMIC DNA]</scope>
    <source>
        <tissue evidence="1">Leaves</tissue>
    </source>
</reference>
<name>A0ABU6ZYD6_9FABA</name>